<dbReference type="InterPro" id="IPR011989">
    <property type="entry name" value="ARM-like"/>
</dbReference>
<evidence type="ECO:0000313" key="7">
    <source>
        <dbReference type="EMBL" id="PPJ60239.1"/>
    </source>
</evidence>
<dbReference type="GO" id="GO:0006397">
    <property type="term" value="P:mRNA processing"/>
    <property type="evidence" value="ECO:0007669"/>
    <property type="project" value="UniProtKB-KW"/>
</dbReference>
<dbReference type="InterPro" id="IPR032460">
    <property type="entry name" value="Symplekin/Pta1_N"/>
</dbReference>
<feature type="domain" description="Symplekin/Pta1 N-terminal" evidence="6">
    <location>
        <begin position="97"/>
        <end position="309"/>
    </location>
</feature>
<comment type="subcellular location">
    <subcellularLocation>
        <location evidence="1">Nucleus</location>
    </subcellularLocation>
</comment>
<dbReference type="AlphaFoldDB" id="A0A2S6CKJ0"/>
<dbReference type="InterPro" id="IPR000225">
    <property type="entry name" value="Armadillo"/>
</dbReference>
<dbReference type="PROSITE" id="PS50176">
    <property type="entry name" value="ARM_REPEAT"/>
    <property type="match status" value="1"/>
</dbReference>
<gene>
    <name evidence="7" type="ORF">CBER1_01325</name>
</gene>
<feature type="region of interest" description="Disordered" evidence="5">
    <location>
        <begin position="419"/>
        <end position="453"/>
    </location>
</feature>
<comment type="caution">
    <text evidence="7">The sequence shown here is derived from an EMBL/GenBank/DDBJ whole genome shotgun (WGS) entry which is preliminary data.</text>
</comment>
<dbReference type="Gene3D" id="1.25.10.10">
    <property type="entry name" value="Leucine-rich Repeat Variant"/>
    <property type="match status" value="1"/>
</dbReference>
<evidence type="ECO:0000256" key="3">
    <source>
        <dbReference type="ARBA" id="ARBA00023242"/>
    </source>
</evidence>
<keyword evidence="2" id="KW-0507">mRNA processing</keyword>
<evidence type="ECO:0000256" key="5">
    <source>
        <dbReference type="SAM" id="MobiDB-lite"/>
    </source>
</evidence>
<dbReference type="InterPro" id="IPR016024">
    <property type="entry name" value="ARM-type_fold"/>
</dbReference>
<reference evidence="8" key="1">
    <citation type="journal article" date="2017" name="bioRxiv">
        <title>Conservation of a gene cluster reveals novel cercosporin biosynthetic mechanisms and extends production to the genus Colletotrichum.</title>
        <authorList>
            <person name="de Jonge R."/>
            <person name="Ebert M.K."/>
            <person name="Huitt-Roehl C.R."/>
            <person name="Pal P."/>
            <person name="Suttle J.C."/>
            <person name="Spanner R.E."/>
            <person name="Neubauer J.D."/>
            <person name="Jurick W.M.II."/>
            <person name="Stott K.A."/>
            <person name="Secor G.A."/>
            <person name="Thomma B.P.H.J."/>
            <person name="Van de Peer Y."/>
            <person name="Townsend C.A."/>
            <person name="Bolton M.D."/>
        </authorList>
    </citation>
    <scope>NUCLEOTIDE SEQUENCE [LARGE SCALE GENOMIC DNA]</scope>
    <source>
        <strain evidence="8">CBS538.71</strain>
    </source>
</reference>
<evidence type="ECO:0000313" key="8">
    <source>
        <dbReference type="Proteomes" id="UP000237631"/>
    </source>
</evidence>
<organism evidence="7 8">
    <name type="scientific">Cercospora berteroae</name>
    <dbReference type="NCBI Taxonomy" id="357750"/>
    <lineage>
        <taxon>Eukaryota</taxon>
        <taxon>Fungi</taxon>
        <taxon>Dikarya</taxon>
        <taxon>Ascomycota</taxon>
        <taxon>Pezizomycotina</taxon>
        <taxon>Dothideomycetes</taxon>
        <taxon>Dothideomycetidae</taxon>
        <taxon>Mycosphaerellales</taxon>
        <taxon>Mycosphaerellaceae</taxon>
        <taxon>Cercospora</taxon>
    </lineage>
</organism>
<dbReference type="EMBL" id="PNEN01000293">
    <property type="protein sequence ID" value="PPJ60239.1"/>
    <property type="molecule type" value="Genomic_DNA"/>
</dbReference>
<dbReference type="SUPFAM" id="SSF48371">
    <property type="entry name" value="ARM repeat"/>
    <property type="match status" value="1"/>
</dbReference>
<dbReference type="InterPro" id="IPR021850">
    <property type="entry name" value="Symplekin/Pta1"/>
</dbReference>
<accession>A0A2S6CKJ0</accession>
<dbReference type="GO" id="GO:0005847">
    <property type="term" value="C:mRNA cleavage and polyadenylation specificity factor complex"/>
    <property type="evidence" value="ECO:0007669"/>
    <property type="project" value="TreeGrafter"/>
</dbReference>
<dbReference type="OrthoDB" id="331600at2759"/>
<evidence type="ECO:0000256" key="2">
    <source>
        <dbReference type="ARBA" id="ARBA00022664"/>
    </source>
</evidence>
<protein>
    <recommendedName>
        <fullName evidence="6">Symplekin/Pta1 N-terminal domain-containing protein</fullName>
    </recommendedName>
</protein>
<dbReference type="Pfam" id="PF11935">
    <property type="entry name" value="SYMPK_PTA1_N"/>
    <property type="match status" value="1"/>
</dbReference>
<dbReference type="Proteomes" id="UP000237631">
    <property type="component" value="Unassembled WGS sequence"/>
</dbReference>
<keyword evidence="8" id="KW-1185">Reference proteome</keyword>
<evidence type="ECO:0000259" key="6">
    <source>
        <dbReference type="Pfam" id="PF11935"/>
    </source>
</evidence>
<sequence>MASPSLAPSQMLQQLNSAREISLKDHTLYPKVIPGIIPIISQSSAPLELRRWGADFLAETFASQAVTPDEKQQMSLGVLDTLKGYLNRRELMGEDEDKSVVKSAVQCAASIYPHVFRHTVSNTADSDTWGKVAAIKSSILRRMDTAPPGVRICCIKFVAAVVQTQTPGMIADPRRPENNEISLALVPRDHPVIPPANLEAEASGLLDRLLGVLQDNSSDPLIITATLNALSNLVHRRASISSKILSAILAFIPPTPQSGSIKDKLSFKSMTRTAMSFVLNCVKRNPNGPFGPRLQQHHERLKHHLNAVLSENPQLKRAAPDEPIDGLDDAKRQRLNKDATNGTSILQQQTPAYAALPAGPISLAQLWTLTTNQNAASFHVERVPRESVIQLVQALIPSIPDDKLSMAVNIMRSRLLSLNKASDNPNGPPAGAIGAGGERPKNEYPSGESEQVTNRLDNAPPEGLDGDVAIGPFTLPAPPPLSSQEREEYSSMAVQRVFATLSDLDREARTKGKPVLSQYGLNRLATTTAIGHDRDGWIVMATRLATRASFDLAGDQAIVKAEDYDGTLIKKGHKTTLNHALRAALLAYVMENFRARIDAAIIWLNEEWYSEKLLQKQRQDDGEDVEEDDLPNYWHWTLRLLDMMMPYFDVKDGRVLIRLLSEVPAVNRAIFDRVKKIAEDPERILISTNALLYLIMFRPPVRQMAIDCAEEMYRENSDARSAAKKLLAKWRPGVVDQAGAAEA</sequence>
<evidence type="ECO:0000256" key="1">
    <source>
        <dbReference type="ARBA" id="ARBA00004123"/>
    </source>
</evidence>
<dbReference type="STRING" id="357750.A0A2S6CKJ0"/>
<dbReference type="PANTHER" id="PTHR15245:SF20">
    <property type="entry name" value="SYMPLEKIN"/>
    <property type="match status" value="1"/>
</dbReference>
<proteinExistence type="predicted"/>
<feature type="repeat" description="ARM" evidence="4">
    <location>
        <begin position="204"/>
        <end position="239"/>
    </location>
</feature>
<dbReference type="PANTHER" id="PTHR15245">
    <property type="entry name" value="SYMPLEKIN-RELATED"/>
    <property type="match status" value="1"/>
</dbReference>
<name>A0A2S6CKJ0_9PEZI</name>
<keyword evidence="3" id="KW-0539">Nucleus</keyword>
<evidence type="ECO:0000256" key="4">
    <source>
        <dbReference type="PROSITE-ProRule" id="PRU00259"/>
    </source>
</evidence>